<keyword evidence="3" id="KW-0716">Sensory transduction</keyword>
<evidence type="ECO:0000256" key="8">
    <source>
        <dbReference type="ARBA" id="ARBA00023170"/>
    </source>
</evidence>
<evidence type="ECO:0000256" key="6">
    <source>
        <dbReference type="ARBA" id="ARBA00022989"/>
    </source>
</evidence>
<feature type="transmembrane region" description="Helical" evidence="11">
    <location>
        <begin position="169"/>
        <end position="191"/>
    </location>
</feature>
<evidence type="ECO:0000256" key="3">
    <source>
        <dbReference type="ARBA" id="ARBA00022606"/>
    </source>
</evidence>
<keyword evidence="5" id="KW-0552">Olfaction</keyword>
<evidence type="ECO:0008006" key="14">
    <source>
        <dbReference type="Google" id="ProtNLM"/>
    </source>
</evidence>
<evidence type="ECO:0000256" key="10">
    <source>
        <dbReference type="SAM" id="MobiDB-lite"/>
    </source>
</evidence>
<comment type="subcellular location">
    <subcellularLocation>
        <location evidence="1">Cell membrane</location>
        <topology evidence="1">Multi-pass membrane protein</topology>
    </subcellularLocation>
</comment>
<feature type="transmembrane region" description="Helical" evidence="11">
    <location>
        <begin position="197"/>
        <end position="218"/>
    </location>
</feature>
<feature type="region of interest" description="Disordered" evidence="10">
    <location>
        <begin position="16"/>
        <end position="49"/>
    </location>
</feature>
<feature type="compositionally biased region" description="Polar residues" evidence="10">
    <location>
        <begin position="68"/>
        <end position="82"/>
    </location>
</feature>
<feature type="transmembrane region" description="Helical" evidence="11">
    <location>
        <begin position="417"/>
        <end position="439"/>
    </location>
</feature>
<dbReference type="Proteomes" id="UP000719412">
    <property type="component" value="Unassembled WGS sequence"/>
</dbReference>
<dbReference type="PANTHER" id="PTHR21137:SF35">
    <property type="entry name" value="ODORANT RECEPTOR 19A-RELATED"/>
    <property type="match status" value="1"/>
</dbReference>
<dbReference type="GO" id="GO:0007165">
    <property type="term" value="P:signal transduction"/>
    <property type="evidence" value="ECO:0007669"/>
    <property type="project" value="UniProtKB-KW"/>
</dbReference>
<proteinExistence type="predicted"/>
<dbReference type="GO" id="GO:0005886">
    <property type="term" value="C:plasma membrane"/>
    <property type="evidence" value="ECO:0007669"/>
    <property type="project" value="UniProtKB-SubCell"/>
</dbReference>
<gene>
    <name evidence="12" type="ORF">GEV33_009768</name>
</gene>
<dbReference type="EMBL" id="JABDTM020025639">
    <property type="protein sequence ID" value="KAH0813021.1"/>
    <property type="molecule type" value="Genomic_DNA"/>
</dbReference>
<feature type="region of interest" description="Disordered" evidence="10">
    <location>
        <begin position="67"/>
        <end position="89"/>
    </location>
</feature>
<feature type="transmembrane region" description="Helical" evidence="11">
    <location>
        <begin position="257"/>
        <end position="278"/>
    </location>
</feature>
<evidence type="ECO:0000313" key="12">
    <source>
        <dbReference type="EMBL" id="KAH0813021.1"/>
    </source>
</evidence>
<keyword evidence="2" id="KW-1003">Cell membrane</keyword>
<reference evidence="12" key="1">
    <citation type="journal article" date="2020" name="J Insects Food Feed">
        <title>The yellow mealworm (Tenebrio molitor) genome: a resource for the emerging insects as food and feed industry.</title>
        <authorList>
            <person name="Eriksson T."/>
            <person name="Andere A."/>
            <person name="Kelstrup H."/>
            <person name="Emery V."/>
            <person name="Picard C."/>
        </authorList>
    </citation>
    <scope>NUCLEOTIDE SEQUENCE</scope>
    <source>
        <strain evidence="12">Stoneville</strain>
        <tissue evidence="12">Whole head</tissue>
    </source>
</reference>
<dbReference type="AlphaFoldDB" id="A0A8J6LH30"/>
<dbReference type="InterPro" id="IPR004117">
    <property type="entry name" value="7tm6_olfct_rcpt"/>
</dbReference>
<dbReference type="GO" id="GO:0005549">
    <property type="term" value="F:odorant binding"/>
    <property type="evidence" value="ECO:0007669"/>
    <property type="project" value="InterPro"/>
</dbReference>
<feature type="transmembrane region" description="Helical" evidence="11">
    <location>
        <begin position="389"/>
        <end position="411"/>
    </location>
</feature>
<dbReference type="GO" id="GO:0004984">
    <property type="term" value="F:olfactory receptor activity"/>
    <property type="evidence" value="ECO:0007669"/>
    <property type="project" value="InterPro"/>
</dbReference>
<keyword evidence="4 11" id="KW-0812">Transmembrane</keyword>
<keyword evidence="7 11" id="KW-0472">Membrane</keyword>
<feature type="transmembrane region" description="Helical" evidence="11">
    <location>
        <begin position="302"/>
        <end position="324"/>
    </location>
</feature>
<evidence type="ECO:0000256" key="5">
    <source>
        <dbReference type="ARBA" id="ARBA00022725"/>
    </source>
</evidence>
<comment type="caution">
    <text evidence="12">The sequence shown here is derived from an EMBL/GenBank/DDBJ whole genome shotgun (WGS) entry which is preliminary data.</text>
</comment>
<reference evidence="12" key="2">
    <citation type="submission" date="2021-08" db="EMBL/GenBank/DDBJ databases">
        <authorList>
            <person name="Eriksson T."/>
        </authorList>
    </citation>
    <scope>NUCLEOTIDE SEQUENCE</scope>
    <source>
        <strain evidence="12">Stoneville</strain>
        <tissue evidence="12">Whole head</tissue>
    </source>
</reference>
<protein>
    <recommendedName>
        <fullName evidence="14">Odorant receptor</fullName>
    </recommendedName>
</protein>
<keyword evidence="6 11" id="KW-1133">Transmembrane helix</keyword>
<organism evidence="12 13">
    <name type="scientific">Tenebrio molitor</name>
    <name type="common">Yellow mealworm beetle</name>
    <dbReference type="NCBI Taxonomy" id="7067"/>
    <lineage>
        <taxon>Eukaryota</taxon>
        <taxon>Metazoa</taxon>
        <taxon>Ecdysozoa</taxon>
        <taxon>Arthropoda</taxon>
        <taxon>Hexapoda</taxon>
        <taxon>Insecta</taxon>
        <taxon>Pterygota</taxon>
        <taxon>Neoptera</taxon>
        <taxon>Endopterygota</taxon>
        <taxon>Coleoptera</taxon>
        <taxon>Polyphaga</taxon>
        <taxon>Cucujiformia</taxon>
        <taxon>Tenebrionidae</taxon>
        <taxon>Tenebrio</taxon>
    </lineage>
</organism>
<accession>A0A8J6LH30</accession>
<evidence type="ECO:0000256" key="7">
    <source>
        <dbReference type="ARBA" id="ARBA00023136"/>
    </source>
</evidence>
<keyword evidence="8" id="KW-0675">Receptor</keyword>
<dbReference type="Pfam" id="PF02949">
    <property type="entry name" value="7tm_6"/>
    <property type="match status" value="1"/>
</dbReference>
<evidence type="ECO:0000256" key="11">
    <source>
        <dbReference type="SAM" id="Phobius"/>
    </source>
</evidence>
<evidence type="ECO:0000256" key="4">
    <source>
        <dbReference type="ARBA" id="ARBA00022692"/>
    </source>
</evidence>
<evidence type="ECO:0000256" key="1">
    <source>
        <dbReference type="ARBA" id="ARBA00004651"/>
    </source>
</evidence>
<dbReference type="PANTHER" id="PTHR21137">
    <property type="entry name" value="ODORANT RECEPTOR"/>
    <property type="match status" value="1"/>
</dbReference>
<evidence type="ECO:0000313" key="13">
    <source>
        <dbReference type="Proteomes" id="UP000719412"/>
    </source>
</evidence>
<keyword evidence="13" id="KW-1185">Reference proteome</keyword>
<evidence type="ECO:0000256" key="9">
    <source>
        <dbReference type="ARBA" id="ARBA00023224"/>
    </source>
</evidence>
<evidence type="ECO:0000256" key="2">
    <source>
        <dbReference type="ARBA" id="ARBA00022475"/>
    </source>
</evidence>
<keyword evidence="9" id="KW-0807">Transducer</keyword>
<sequence>MQPTWQRCTNLLAVETRPRRRRSVQRRKSAISPMRSQKLTPTRPGKSAADAVRRDFHAFSDGFECTKTRFQPENTPHNNASEQEAHTRLPAEHERWNTAATTMHDKTRIWTITLPYGLNYHKKITHDYYLLTKHATTQETTTIFFLKVIGIWSPSQTTCRCNLYTLYKVFTVVAFLLTNVVSQIINMHFIVGDVEAMALSFIFLLMFTSLTIKLMFFIKDQHILEDVLAVLDAEPLFQPTTQQESHCRSVLNNWKKLYMAFSVSMYAAIASWVLFPVIDNSYGEHPLIYLAWYPFDAEVSPLYQIVYCYQTICFFIGGVALANIDMFIIVLMEYIGLQCDILCDNLRNLDLSKNNEDNRSEISRQFVNCIVHYQKIFSFSQKCKSFFKMIIFGQFLSCSINLAILMFQLTLVEPLSTFFYTLVFSLVVILVQIFQYCWFATRLESKSSNIPYAAFEMNFVGAPISAQKSLIIFVARTQKSIQIPVLGVFPLSLETYVKILRASGSCLTVLRRMNIADE</sequence>
<name>A0A8J6LH30_TENMO</name>
<feature type="compositionally biased region" description="Basic residues" evidence="10">
    <location>
        <begin position="18"/>
        <end position="29"/>
    </location>
</feature>